<gene>
    <name evidence="2" type="ORF">SAMN04488042_11068</name>
</gene>
<accession>A0A1I4SAL3</accession>
<dbReference type="Proteomes" id="UP000199144">
    <property type="component" value="Unassembled WGS sequence"/>
</dbReference>
<keyword evidence="3" id="KW-1185">Reference proteome</keyword>
<dbReference type="STRING" id="254406.SAMN04488042_11068"/>
<organism evidence="2 3">
    <name type="scientific">Shimia aestuarii</name>
    <dbReference type="NCBI Taxonomy" id="254406"/>
    <lineage>
        <taxon>Bacteria</taxon>
        <taxon>Pseudomonadati</taxon>
        <taxon>Pseudomonadota</taxon>
        <taxon>Alphaproteobacteria</taxon>
        <taxon>Rhodobacterales</taxon>
        <taxon>Roseobacteraceae</taxon>
    </lineage>
</organism>
<feature type="domain" description="ABM" evidence="1">
    <location>
        <begin position="1"/>
        <end position="69"/>
    </location>
</feature>
<dbReference type="InterPro" id="IPR007138">
    <property type="entry name" value="ABM_dom"/>
</dbReference>
<keyword evidence="2" id="KW-0503">Monooxygenase</keyword>
<protein>
    <submittedName>
        <fullName evidence="2">Quinol monooxygenase YgiN</fullName>
    </submittedName>
</protein>
<name>A0A1I4SAL3_9RHOB</name>
<dbReference type="InterPro" id="IPR011008">
    <property type="entry name" value="Dimeric_a/b-barrel"/>
</dbReference>
<dbReference type="EMBL" id="FOTQ01000010">
    <property type="protein sequence ID" value="SFM61324.1"/>
    <property type="molecule type" value="Genomic_DNA"/>
</dbReference>
<proteinExistence type="predicted"/>
<evidence type="ECO:0000259" key="1">
    <source>
        <dbReference type="Pfam" id="PF03992"/>
    </source>
</evidence>
<evidence type="ECO:0000313" key="2">
    <source>
        <dbReference type="EMBL" id="SFM61324.1"/>
    </source>
</evidence>
<evidence type="ECO:0000313" key="3">
    <source>
        <dbReference type="Proteomes" id="UP000199144"/>
    </source>
</evidence>
<reference evidence="2 3" key="1">
    <citation type="submission" date="2016-10" db="EMBL/GenBank/DDBJ databases">
        <authorList>
            <person name="de Groot N.N."/>
        </authorList>
    </citation>
    <scope>NUCLEOTIDE SEQUENCE [LARGE SCALE GENOMIC DNA]</scope>
    <source>
        <strain evidence="2 3">DSM 15283</strain>
    </source>
</reference>
<dbReference type="Gene3D" id="3.30.70.100">
    <property type="match status" value="1"/>
</dbReference>
<dbReference type="AlphaFoldDB" id="A0A1I4SAL3"/>
<dbReference type="GO" id="GO:0004497">
    <property type="term" value="F:monooxygenase activity"/>
    <property type="evidence" value="ECO:0007669"/>
    <property type="project" value="UniProtKB-KW"/>
</dbReference>
<keyword evidence="2" id="KW-0560">Oxidoreductase</keyword>
<dbReference type="SUPFAM" id="SSF54909">
    <property type="entry name" value="Dimeric alpha+beta barrel"/>
    <property type="match status" value="1"/>
</dbReference>
<sequence length="97" mass="11415">MIMRIFQVRTRPHQEEAFARFFHETAIPLMHGTEGIVQVLPGAPHDDPRMFSFVMIWRDLAALQDFVGDDYRTPHIDPIEEELVESRMIHHYELVEG</sequence>
<dbReference type="Pfam" id="PF03992">
    <property type="entry name" value="ABM"/>
    <property type="match status" value="1"/>
</dbReference>
<dbReference type="RefSeq" id="WP_093096078.1">
    <property type="nucleotide sequence ID" value="NZ_FOTQ01000010.1"/>
</dbReference>
<dbReference type="OrthoDB" id="7210869at2"/>